<organism evidence="13 14">
    <name type="scientific">Candidatus Taylorbacteria bacterium RIFCSPLOWO2_01_FULL_45_15b</name>
    <dbReference type="NCBI Taxonomy" id="1802319"/>
    <lineage>
        <taxon>Bacteria</taxon>
        <taxon>Candidatus Tayloriibacteriota</taxon>
    </lineage>
</organism>
<dbReference type="GO" id="GO:0016020">
    <property type="term" value="C:membrane"/>
    <property type="evidence" value="ECO:0007669"/>
    <property type="project" value="UniProtKB-SubCell"/>
</dbReference>
<evidence type="ECO:0000256" key="3">
    <source>
        <dbReference type="ARBA" id="ARBA00007931"/>
    </source>
</evidence>
<comment type="caution">
    <text evidence="13">The sequence shown here is derived from an EMBL/GenBank/DDBJ whole genome shotgun (WGS) entry which is preliminary data.</text>
</comment>
<dbReference type="SMART" id="SM00228">
    <property type="entry name" value="PDZ"/>
    <property type="match status" value="1"/>
</dbReference>
<dbReference type="Proteomes" id="UP000176221">
    <property type="component" value="Unassembled WGS sequence"/>
</dbReference>
<dbReference type="CDD" id="cd06163">
    <property type="entry name" value="S2P-M50_PDZ_RseP-like"/>
    <property type="match status" value="1"/>
</dbReference>
<keyword evidence="6" id="KW-0378">Hydrolase</keyword>
<keyword evidence="8 11" id="KW-1133">Transmembrane helix</keyword>
<evidence type="ECO:0000313" key="14">
    <source>
        <dbReference type="Proteomes" id="UP000176221"/>
    </source>
</evidence>
<keyword evidence="5 11" id="KW-0812">Transmembrane</keyword>
<feature type="domain" description="PDZ" evidence="12">
    <location>
        <begin position="112"/>
        <end position="197"/>
    </location>
</feature>
<comment type="subcellular location">
    <subcellularLocation>
        <location evidence="2">Membrane</location>
        <topology evidence="2">Multi-pass membrane protein</topology>
    </subcellularLocation>
</comment>
<gene>
    <name evidence="13" type="ORF">A2928_04255</name>
</gene>
<protein>
    <recommendedName>
        <fullName evidence="12">PDZ domain-containing protein</fullName>
    </recommendedName>
</protein>
<proteinExistence type="inferred from homology"/>
<dbReference type="Pfam" id="PF02163">
    <property type="entry name" value="Peptidase_M50"/>
    <property type="match status" value="1"/>
</dbReference>
<feature type="transmembrane region" description="Helical" evidence="11">
    <location>
        <begin position="338"/>
        <end position="356"/>
    </location>
</feature>
<evidence type="ECO:0000256" key="4">
    <source>
        <dbReference type="ARBA" id="ARBA00022670"/>
    </source>
</evidence>
<evidence type="ECO:0000256" key="1">
    <source>
        <dbReference type="ARBA" id="ARBA00001947"/>
    </source>
</evidence>
<dbReference type="InterPro" id="IPR036034">
    <property type="entry name" value="PDZ_sf"/>
</dbReference>
<comment type="similarity">
    <text evidence="3">Belongs to the peptidase M50B family.</text>
</comment>
<evidence type="ECO:0000256" key="11">
    <source>
        <dbReference type="SAM" id="Phobius"/>
    </source>
</evidence>
<sequence>MTLILFLIVLAILVFVHEVGHFVAAKIARMRVDEFGIGFPPTIASVQKGETKYALNIIPLGGYVKIFGESPSESEAGSLTDSRSFVSKNRGLQAMVLIAGILFNMIFAWGLVSLGFMTGMPTASGGAPVTELKNPRLLVISLYPEGPAEIAGMKVGDELTFVGTPAESVAALEPQPVREFISSHPNEPILFKVKRGEEIRDISIEPSTTLIGGQTVVGISMDIVGIQKLAPHKAVIAGFAMTGDITVAVVKGIYGLIRDAILGRADFSQVAGPVGIAGLVGDASRLGFAYLISFTALISINLAVLNLVPFPALDGGRLLFVAIEAITRRKIPHKVANIANTIGFSLLILLMIVITYKDIIKLF</sequence>
<feature type="transmembrane region" description="Helical" evidence="11">
    <location>
        <begin position="288"/>
        <end position="308"/>
    </location>
</feature>
<accession>A0A1G2NEJ6</accession>
<reference evidence="13 14" key="1">
    <citation type="journal article" date="2016" name="Nat. Commun.">
        <title>Thousands of microbial genomes shed light on interconnected biogeochemical processes in an aquifer system.</title>
        <authorList>
            <person name="Anantharaman K."/>
            <person name="Brown C.T."/>
            <person name="Hug L.A."/>
            <person name="Sharon I."/>
            <person name="Castelle C.J."/>
            <person name="Probst A.J."/>
            <person name="Thomas B.C."/>
            <person name="Singh A."/>
            <person name="Wilkins M.J."/>
            <person name="Karaoz U."/>
            <person name="Brodie E.L."/>
            <person name="Williams K.H."/>
            <person name="Hubbard S.S."/>
            <person name="Banfield J.F."/>
        </authorList>
    </citation>
    <scope>NUCLEOTIDE SEQUENCE [LARGE SCALE GENOMIC DNA]</scope>
</reference>
<evidence type="ECO:0000256" key="10">
    <source>
        <dbReference type="ARBA" id="ARBA00023136"/>
    </source>
</evidence>
<evidence type="ECO:0000259" key="12">
    <source>
        <dbReference type="SMART" id="SM00228"/>
    </source>
</evidence>
<keyword evidence="7" id="KW-0862">Zinc</keyword>
<dbReference type="Gene3D" id="2.30.42.10">
    <property type="match status" value="1"/>
</dbReference>
<dbReference type="PANTHER" id="PTHR42837">
    <property type="entry name" value="REGULATOR OF SIGMA-E PROTEASE RSEP"/>
    <property type="match status" value="1"/>
</dbReference>
<dbReference type="AlphaFoldDB" id="A0A1G2NEJ6"/>
<dbReference type="EMBL" id="MHRX01000010">
    <property type="protein sequence ID" value="OHA34505.1"/>
    <property type="molecule type" value="Genomic_DNA"/>
</dbReference>
<name>A0A1G2NEJ6_9BACT</name>
<keyword evidence="4" id="KW-0645">Protease</keyword>
<keyword evidence="9" id="KW-0482">Metalloprotease</keyword>
<dbReference type="InterPro" id="IPR008915">
    <property type="entry name" value="Peptidase_M50"/>
</dbReference>
<dbReference type="GO" id="GO:0006508">
    <property type="term" value="P:proteolysis"/>
    <property type="evidence" value="ECO:0007669"/>
    <property type="project" value="UniProtKB-KW"/>
</dbReference>
<evidence type="ECO:0000313" key="13">
    <source>
        <dbReference type="EMBL" id="OHA34505.1"/>
    </source>
</evidence>
<evidence type="ECO:0000256" key="8">
    <source>
        <dbReference type="ARBA" id="ARBA00022989"/>
    </source>
</evidence>
<keyword evidence="10 11" id="KW-0472">Membrane</keyword>
<dbReference type="STRING" id="1802319.A2928_04255"/>
<evidence type="ECO:0000256" key="7">
    <source>
        <dbReference type="ARBA" id="ARBA00022833"/>
    </source>
</evidence>
<dbReference type="PANTHER" id="PTHR42837:SF2">
    <property type="entry name" value="MEMBRANE METALLOPROTEASE ARASP2, CHLOROPLASTIC-RELATED"/>
    <property type="match status" value="1"/>
</dbReference>
<dbReference type="GO" id="GO:0004222">
    <property type="term" value="F:metalloendopeptidase activity"/>
    <property type="evidence" value="ECO:0007669"/>
    <property type="project" value="InterPro"/>
</dbReference>
<dbReference type="SUPFAM" id="SSF50156">
    <property type="entry name" value="PDZ domain-like"/>
    <property type="match status" value="1"/>
</dbReference>
<evidence type="ECO:0000256" key="9">
    <source>
        <dbReference type="ARBA" id="ARBA00023049"/>
    </source>
</evidence>
<feature type="transmembrane region" description="Helical" evidence="11">
    <location>
        <begin position="92"/>
        <end position="112"/>
    </location>
</feature>
<comment type="cofactor">
    <cofactor evidence="1">
        <name>Zn(2+)</name>
        <dbReference type="ChEBI" id="CHEBI:29105"/>
    </cofactor>
</comment>
<dbReference type="InterPro" id="IPR004387">
    <property type="entry name" value="Pept_M50_Zn"/>
</dbReference>
<evidence type="ECO:0000256" key="5">
    <source>
        <dbReference type="ARBA" id="ARBA00022692"/>
    </source>
</evidence>
<evidence type="ECO:0000256" key="2">
    <source>
        <dbReference type="ARBA" id="ARBA00004141"/>
    </source>
</evidence>
<dbReference type="InterPro" id="IPR001478">
    <property type="entry name" value="PDZ"/>
</dbReference>
<evidence type="ECO:0000256" key="6">
    <source>
        <dbReference type="ARBA" id="ARBA00022801"/>
    </source>
</evidence>